<reference evidence="10 11" key="1">
    <citation type="journal article" date="2007" name="Proc. Natl. Acad. Sci. U.S.A.">
        <title>The genome of Syntrophus aciditrophicus: life at the thermodynamic limit of microbial growth.</title>
        <authorList>
            <person name="McInerney M.J."/>
            <person name="Rohlin L."/>
            <person name="Mouttaki H."/>
            <person name="Kim U."/>
            <person name="Krupp R.S."/>
            <person name="Rios-Hernandez L."/>
            <person name="Sieber J."/>
            <person name="Struchtemeyer C.G."/>
            <person name="Bhattacharyya A."/>
            <person name="Campbell J.W."/>
            <person name="Gunsalus R.P."/>
        </authorList>
    </citation>
    <scope>NUCLEOTIDE SEQUENCE [LARGE SCALE GENOMIC DNA]</scope>
    <source>
        <strain evidence="10 11">SB</strain>
    </source>
</reference>
<dbReference type="Gene3D" id="3.50.50.60">
    <property type="entry name" value="FAD/NAD(P)-binding domain"/>
    <property type="match status" value="3"/>
</dbReference>
<dbReference type="GO" id="GO:0046872">
    <property type="term" value="F:metal ion binding"/>
    <property type="evidence" value="ECO:0007669"/>
    <property type="project" value="UniProtKB-KW"/>
</dbReference>
<dbReference type="InterPro" id="IPR017900">
    <property type="entry name" value="4Fe4S_Fe_S_CS"/>
</dbReference>
<dbReference type="InterPro" id="IPR039650">
    <property type="entry name" value="HdrA-like"/>
</dbReference>
<feature type="domain" description="4Fe-4S ferredoxin-type" evidence="9">
    <location>
        <begin position="111"/>
        <end position="142"/>
    </location>
</feature>
<evidence type="ECO:0000256" key="8">
    <source>
        <dbReference type="ARBA" id="ARBA00023014"/>
    </source>
</evidence>
<keyword evidence="11" id="KW-1185">Reference proteome</keyword>
<name>Q2LPK4_SYNAS</name>
<dbReference type="STRING" id="56780.SYN_00626"/>
<keyword evidence="4" id="KW-0479">Metal-binding</keyword>
<organism evidence="10 11">
    <name type="scientific">Syntrophus aciditrophicus (strain SB)</name>
    <dbReference type="NCBI Taxonomy" id="56780"/>
    <lineage>
        <taxon>Bacteria</taxon>
        <taxon>Pseudomonadati</taxon>
        <taxon>Thermodesulfobacteriota</taxon>
        <taxon>Syntrophia</taxon>
        <taxon>Syntrophales</taxon>
        <taxon>Syntrophaceae</taxon>
        <taxon>Syntrophus</taxon>
    </lineage>
</organism>
<dbReference type="HOGENOM" id="CLU_004231_2_0_7"/>
<evidence type="ECO:0000256" key="5">
    <source>
        <dbReference type="ARBA" id="ARBA00022827"/>
    </source>
</evidence>
<feature type="domain" description="4Fe-4S ferredoxin-type" evidence="9">
    <location>
        <begin position="948"/>
        <end position="977"/>
    </location>
</feature>
<dbReference type="PANTHER" id="PTHR43498">
    <property type="entry name" value="FERREDOXIN:COB-COM HETERODISULFIDE REDUCTASE SUBUNIT A"/>
    <property type="match status" value="1"/>
</dbReference>
<dbReference type="Proteomes" id="UP000001933">
    <property type="component" value="Chromosome"/>
</dbReference>
<dbReference type="eggNOG" id="COG1148">
    <property type="taxonomic scope" value="Bacteria"/>
</dbReference>
<comment type="cofactor">
    <cofactor evidence="1">
        <name>FAD</name>
        <dbReference type="ChEBI" id="CHEBI:57692"/>
    </cofactor>
</comment>
<feature type="domain" description="4Fe-4S ferredoxin-type" evidence="9">
    <location>
        <begin position="981"/>
        <end position="1010"/>
    </location>
</feature>
<keyword evidence="5" id="KW-0274">FAD</keyword>
<accession>Q2LPK4</accession>
<dbReference type="PROSITE" id="PS00198">
    <property type="entry name" value="4FE4S_FER_1"/>
    <property type="match status" value="2"/>
</dbReference>
<dbReference type="SUPFAM" id="SSF51905">
    <property type="entry name" value="FAD/NAD(P)-binding domain"/>
    <property type="match status" value="1"/>
</dbReference>
<keyword evidence="3" id="KW-0004">4Fe-4S</keyword>
<dbReference type="Gene3D" id="3.30.70.20">
    <property type="match status" value="2"/>
</dbReference>
<evidence type="ECO:0000256" key="4">
    <source>
        <dbReference type="ARBA" id="ARBA00022723"/>
    </source>
</evidence>
<dbReference type="PRINTS" id="PR00411">
    <property type="entry name" value="PNDRDTASEI"/>
</dbReference>
<evidence type="ECO:0000313" key="11">
    <source>
        <dbReference type="Proteomes" id="UP000001933"/>
    </source>
</evidence>
<proteinExistence type="inferred from homology"/>
<dbReference type="InterPro" id="IPR017896">
    <property type="entry name" value="4Fe4S_Fe-S-bd"/>
</dbReference>
<keyword evidence="6" id="KW-0560">Oxidoreductase</keyword>
<evidence type="ECO:0000256" key="2">
    <source>
        <dbReference type="ARBA" id="ARBA00006561"/>
    </source>
</evidence>
<evidence type="ECO:0000256" key="6">
    <source>
        <dbReference type="ARBA" id="ARBA00023002"/>
    </source>
</evidence>
<evidence type="ECO:0000256" key="7">
    <source>
        <dbReference type="ARBA" id="ARBA00023004"/>
    </source>
</evidence>
<dbReference type="SUPFAM" id="SSF54862">
    <property type="entry name" value="4Fe-4S ferredoxins"/>
    <property type="match status" value="1"/>
</dbReference>
<dbReference type="GO" id="GO:0016491">
    <property type="term" value="F:oxidoreductase activity"/>
    <property type="evidence" value="ECO:0007669"/>
    <property type="project" value="UniProtKB-KW"/>
</dbReference>
<keyword evidence="8" id="KW-0411">Iron-sulfur</keyword>
<dbReference type="RefSeq" id="WP_011416052.1">
    <property type="nucleotide sequence ID" value="NC_007759.1"/>
</dbReference>
<dbReference type="GO" id="GO:0051539">
    <property type="term" value="F:4 iron, 4 sulfur cluster binding"/>
    <property type="evidence" value="ECO:0007669"/>
    <property type="project" value="UniProtKB-KW"/>
</dbReference>
<evidence type="ECO:0000259" key="9">
    <source>
        <dbReference type="PROSITE" id="PS51379"/>
    </source>
</evidence>
<comment type="similarity">
    <text evidence="2">Belongs to the HdrA family.</text>
</comment>
<protein>
    <submittedName>
        <fullName evidence="10">Heterodisulfide reductase, subunit A and related polyferredoxins</fullName>
    </submittedName>
</protein>
<dbReference type="PROSITE" id="PS51379">
    <property type="entry name" value="4FE4S_FER_2"/>
    <property type="match status" value="3"/>
</dbReference>
<keyword evidence="5" id="KW-0285">Flavoprotein</keyword>
<keyword evidence="7" id="KW-0408">Iron</keyword>
<dbReference type="KEGG" id="sat:SYN_00626"/>
<dbReference type="InParanoid" id="Q2LPK4"/>
<evidence type="ECO:0000313" key="10">
    <source>
        <dbReference type="EMBL" id="ABC76017.1"/>
    </source>
</evidence>
<dbReference type="Pfam" id="PF12831">
    <property type="entry name" value="FAD_oxidored"/>
    <property type="match status" value="2"/>
</dbReference>
<dbReference type="PANTHER" id="PTHR43498:SF1">
    <property type="entry name" value="COB--COM HETERODISULFIDE REDUCTASE IRON-SULFUR SUBUNIT A"/>
    <property type="match status" value="1"/>
</dbReference>
<dbReference type="OrthoDB" id="9758544at2"/>
<dbReference type="InterPro" id="IPR036188">
    <property type="entry name" value="FAD/NAD-bd_sf"/>
</dbReference>
<dbReference type="AlphaFoldDB" id="Q2LPK4"/>
<evidence type="ECO:0000256" key="3">
    <source>
        <dbReference type="ARBA" id="ARBA00022485"/>
    </source>
</evidence>
<dbReference type="SUPFAM" id="SSF51971">
    <property type="entry name" value="Nucleotide-binding domain"/>
    <property type="match status" value="1"/>
</dbReference>
<sequence length="1039" mass="114774">MEKEQIEQLYRSLANSKFGDVMVVGGGISGIQAALDLGTAGFKVYFVEKSPTVGGKMAHLDKTFPTNDCSMCIESPKFVECKRHPNIEMITYAEVESVEGEAGDFTVTVVKKPRYIDESKCTGCTTCVEYCPAVYPDKFNQDISKNKAIHIYFAQAIPLVPYIDDSCLYLKEKKCQICLGVCQSNAIDFSQKPVRMDINVGAIILSPGIEAYDPRAKEEYHYNDFANVVTGLDYERLLCATGPYEGEILRASDLKHPHNVAWIHCVGSRRVTPGDNSYCSAVCCTYTQKQVILTKDHDEGARCTIFHNDIRSYGKDFERFYQRAENLPGIRFIRSYASIVKEDPVTKNVTVRYTTPEGVKEEEFDMVVLSVGLVPPANVEKVARAFGIELNDHGFCKTSISNPLETTRPGIFVSGAFIGPMDIPEGVLGASGAGSMCGEILSYRRGNLSKERVYPPERDVSQEEPKIGVYVCHCGANIGRIVNVPATVEYSKTLPHVVHAEESLFICSTEAAAMLAKDIQEKGLNRVIVAACTPRTHEPLFRDTLREAGINQYYYDMANIREHCSWVHSKEKEAATEKAQDIIRMSVARAHFLEPLQEFNLPVDKRALVVGGGIAGMISALSIANQRHEVFLVEKEKELGGMARRLHYTLEGMDVQAYLRDLIQKIYQHPMIHVYTNATIPEASGYVGNFITRVQSDRGLTEIKHGAIVIAIGADEYKPTEYLYGQDERVLTQLELEERIARGEENVVQARNVAMIQCVGCRNEDRNYCARICCSHAIKNALKLKEINPGVEISILFRDMRTYRYIENYYRDASEKNVKFIRYEPENPPRVEAVVEEGRPVLRVTAADPILEKALALDADFLVLSVATIPSAESEEISKKFKVALGPDGFCQEAHVKLRPVDFAAEGVYLCGIAHYPKHISEAVAQAYGAAGRALTLLANDTVVASGSVCEVNEKMCMACGACVPACTYGAIEFKETKQGKKASVIPVLCKGCGLCNSKCPTGAIQLKHYTDTELLTQIDAAGSSELVVESAAAAVAEA</sequence>
<dbReference type="Pfam" id="PF00037">
    <property type="entry name" value="Fer4"/>
    <property type="match status" value="1"/>
</dbReference>
<dbReference type="EMBL" id="CP000252">
    <property type="protein sequence ID" value="ABC76017.1"/>
    <property type="molecule type" value="Genomic_DNA"/>
</dbReference>
<gene>
    <name evidence="10" type="ORF">SYN_00626</name>
</gene>
<dbReference type="Pfam" id="PF12838">
    <property type="entry name" value="Fer4_7"/>
    <property type="match status" value="1"/>
</dbReference>
<evidence type="ECO:0000256" key="1">
    <source>
        <dbReference type="ARBA" id="ARBA00001974"/>
    </source>
</evidence>